<evidence type="ECO:0000313" key="3">
    <source>
        <dbReference type="Proteomes" id="UP000547209"/>
    </source>
</evidence>
<dbReference type="RefSeq" id="WP_185671536.1">
    <property type="nucleotide sequence ID" value="NZ_JACJVP010000041.1"/>
</dbReference>
<dbReference type="EMBL" id="JACJVP010000041">
    <property type="protein sequence ID" value="MBB6673672.1"/>
    <property type="molecule type" value="Genomic_DNA"/>
</dbReference>
<evidence type="ECO:0000313" key="2">
    <source>
        <dbReference type="EMBL" id="MBB6673672.1"/>
    </source>
</evidence>
<dbReference type="PANTHER" id="PTHR37305">
    <property type="entry name" value="INTEGRAL MEMBRANE PROTEIN-RELATED"/>
    <property type="match status" value="1"/>
</dbReference>
<keyword evidence="1" id="KW-0472">Membrane</keyword>
<feature type="transmembrane region" description="Helical" evidence="1">
    <location>
        <begin position="227"/>
        <end position="249"/>
    </location>
</feature>
<name>A0A7X0VH16_9BACL</name>
<protein>
    <submittedName>
        <fullName evidence="2">ABC transporter permease</fullName>
    </submittedName>
</protein>
<keyword evidence="3" id="KW-1185">Reference proteome</keyword>
<dbReference type="Proteomes" id="UP000547209">
    <property type="component" value="Unassembled WGS sequence"/>
</dbReference>
<sequence length="255" mass="28215">MNNLILSEWYKLRKNRSFRSLCLLLIVAAVAYPLFQYYVPPRNGPKITFTGIELFVDAVGINVYFLKITLGVLAGFFISSEYSSGAMKRTASAGSSRMRIYGAKLAVYSFGAVIIALLFPVISVIVGSSLTGFGQLTDVNATEYLFRTLGFTVLFAAAFASIAALLAIAMRDSGKSIGISLVFFLFVDLITKLATPYFPIIKTIYDYSVFNLFMTSIQYRLDSNDDLLLSLTVPVLTFAAFALLGMYAFRRKEIK</sequence>
<dbReference type="Pfam" id="PF12730">
    <property type="entry name" value="ABC2_membrane_4"/>
    <property type="match status" value="1"/>
</dbReference>
<dbReference type="AlphaFoldDB" id="A0A7X0VH16"/>
<accession>A0A7X0VH16</accession>
<keyword evidence="1" id="KW-0812">Transmembrane</keyword>
<feature type="transmembrane region" description="Helical" evidence="1">
    <location>
        <begin position="105"/>
        <end position="126"/>
    </location>
</feature>
<proteinExistence type="predicted"/>
<reference evidence="2 3" key="1">
    <citation type="submission" date="2020-08" db="EMBL/GenBank/DDBJ databases">
        <title>Cohnella phylogeny.</title>
        <authorList>
            <person name="Dunlap C."/>
        </authorList>
    </citation>
    <scope>NUCLEOTIDE SEQUENCE [LARGE SCALE GENOMIC DNA]</scope>
    <source>
        <strain evidence="2 3">DSM 28246</strain>
    </source>
</reference>
<organism evidence="2 3">
    <name type="scientific">Cohnella nanjingensis</name>
    <dbReference type="NCBI Taxonomy" id="1387779"/>
    <lineage>
        <taxon>Bacteria</taxon>
        <taxon>Bacillati</taxon>
        <taxon>Bacillota</taxon>
        <taxon>Bacilli</taxon>
        <taxon>Bacillales</taxon>
        <taxon>Paenibacillaceae</taxon>
        <taxon>Cohnella</taxon>
    </lineage>
</organism>
<keyword evidence="1" id="KW-1133">Transmembrane helix</keyword>
<comment type="caution">
    <text evidence="2">The sequence shown here is derived from an EMBL/GenBank/DDBJ whole genome shotgun (WGS) entry which is preliminary data.</text>
</comment>
<feature type="transmembrane region" description="Helical" evidence="1">
    <location>
        <begin position="181"/>
        <end position="201"/>
    </location>
</feature>
<feature type="transmembrane region" description="Helical" evidence="1">
    <location>
        <begin position="146"/>
        <end position="169"/>
    </location>
</feature>
<gene>
    <name evidence="2" type="ORF">H7C19_23610</name>
</gene>
<evidence type="ECO:0000256" key="1">
    <source>
        <dbReference type="SAM" id="Phobius"/>
    </source>
</evidence>
<feature type="transmembrane region" description="Helical" evidence="1">
    <location>
        <begin position="59"/>
        <end position="79"/>
    </location>
</feature>
<dbReference type="PANTHER" id="PTHR37305:SF1">
    <property type="entry name" value="MEMBRANE PROTEIN"/>
    <property type="match status" value="1"/>
</dbReference>
<feature type="transmembrane region" description="Helical" evidence="1">
    <location>
        <begin position="21"/>
        <end position="39"/>
    </location>
</feature>